<evidence type="ECO:0000256" key="2">
    <source>
        <dbReference type="ARBA" id="ARBA00011245"/>
    </source>
</evidence>
<comment type="function">
    <text evidence="1">Thiol-specific peroxidase that catalyzes the reduction of hydrogen peroxide and organic hydroperoxides to water and alcohols, respectively. Plays a role in cell protection against oxidative stress by detoxifying peroxides and as sensor of hydrogen peroxide-mediated signaling events.</text>
</comment>
<dbReference type="SUPFAM" id="SSF52833">
    <property type="entry name" value="Thioredoxin-like"/>
    <property type="match status" value="1"/>
</dbReference>
<dbReference type="AlphaFoldDB" id="A0A1G9KDJ1"/>
<dbReference type="InterPro" id="IPR036249">
    <property type="entry name" value="Thioredoxin-like_sf"/>
</dbReference>
<name>A0A1G9KDJ1_9BACT</name>
<dbReference type="InterPro" id="IPR013766">
    <property type="entry name" value="Thioredoxin_domain"/>
</dbReference>
<evidence type="ECO:0000256" key="5">
    <source>
        <dbReference type="ARBA" id="ARBA00022862"/>
    </source>
</evidence>
<dbReference type="GO" id="GO:0008379">
    <property type="term" value="F:thioredoxin peroxidase activity"/>
    <property type="evidence" value="ECO:0007669"/>
    <property type="project" value="TreeGrafter"/>
</dbReference>
<gene>
    <name evidence="15" type="ORF">SAMN04488090_0986</name>
</gene>
<dbReference type="EC" id="1.11.1.24" evidence="3"/>
<dbReference type="OrthoDB" id="9812811at2"/>
<evidence type="ECO:0000256" key="8">
    <source>
        <dbReference type="ARBA" id="ARBA00023284"/>
    </source>
</evidence>
<dbReference type="Pfam" id="PF00578">
    <property type="entry name" value="AhpC-TSA"/>
    <property type="match status" value="1"/>
</dbReference>
<comment type="similarity">
    <text evidence="10">Belongs to the peroxiredoxin family. BCP/PrxQ subfamily.</text>
</comment>
<dbReference type="PROSITE" id="PS51352">
    <property type="entry name" value="THIOREDOXIN_2"/>
    <property type="match status" value="1"/>
</dbReference>
<feature type="active site" description="Cysteine sulfenic acid (-SOH) intermediate; for peroxidase activity" evidence="13">
    <location>
        <position position="45"/>
    </location>
</feature>
<evidence type="ECO:0000256" key="1">
    <source>
        <dbReference type="ARBA" id="ARBA00003330"/>
    </source>
</evidence>
<evidence type="ECO:0000256" key="6">
    <source>
        <dbReference type="ARBA" id="ARBA00023002"/>
    </source>
</evidence>
<dbReference type="InterPro" id="IPR000866">
    <property type="entry name" value="AhpC/TSA"/>
</dbReference>
<dbReference type="NCBIfam" id="NF006960">
    <property type="entry name" value="PRK09437.1"/>
    <property type="match status" value="1"/>
</dbReference>
<keyword evidence="6" id="KW-0560">Oxidoreductase</keyword>
<evidence type="ECO:0000256" key="4">
    <source>
        <dbReference type="ARBA" id="ARBA00022559"/>
    </source>
</evidence>
<comment type="catalytic activity">
    <reaction evidence="12">
        <text>a hydroperoxide + [thioredoxin]-dithiol = an alcohol + [thioredoxin]-disulfide + H2O</text>
        <dbReference type="Rhea" id="RHEA:62620"/>
        <dbReference type="Rhea" id="RHEA-COMP:10698"/>
        <dbReference type="Rhea" id="RHEA-COMP:10700"/>
        <dbReference type="ChEBI" id="CHEBI:15377"/>
        <dbReference type="ChEBI" id="CHEBI:29950"/>
        <dbReference type="ChEBI" id="CHEBI:30879"/>
        <dbReference type="ChEBI" id="CHEBI:35924"/>
        <dbReference type="ChEBI" id="CHEBI:50058"/>
        <dbReference type="EC" id="1.11.1.24"/>
    </reaction>
</comment>
<proteinExistence type="inferred from homology"/>
<organism evidence="15 16">
    <name type="scientific">Siphonobacter aquaeclarae</name>
    <dbReference type="NCBI Taxonomy" id="563176"/>
    <lineage>
        <taxon>Bacteria</taxon>
        <taxon>Pseudomonadati</taxon>
        <taxon>Bacteroidota</taxon>
        <taxon>Cytophagia</taxon>
        <taxon>Cytophagales</taxon>
        <taxon>Cytophagaceae</taxon>
        <taxon>Siphonobacter</taxon>
    </lineage>
</organism>
<dbReference type="RefSeq" id="WP_093199647.1">
    <property type="nucleotide sequence ID" value="NZ_FNGS01000002.1"/>
</dbReference>
<dbReference type="InterPro" id="IPR024706">
    <property type="entry name" value="Peroxiredoxin_AhpC-typ"/>
</dbReference>
<dbReference type="EMBL" id="FNGS01000002">
    <property type="protein sequence ID" value="SDL47940.1"/>
    <property type="molecule type" value="Genomic_DNA"/>
</dbReference>
<dbReference type="PIRSF" id="PIRSF000239">
    <property type="entry name" value="AHPC"/>
    <property type="match status" value="1"/>
</dbReference>
<keyword evidence="8" id="KW-0676">Redox-active center</keyword>
<dbReference type="Gene3D" id="3.40.30.10">
    <property type="entry name" value="Glutaredoxin"/>
    <property type="match status" value="1"/>
</dbReference>
<reference evidence="15 16" key="1">
    <citation type="submission" date="2016-10" db="EMBL/GenBank/DDBJ databases">
        <authorList>
            <person name="de Groot N.N."/>
        </authorList>
    </citation>
    <scope>NUCLEOTIDE SEQUENCE [LARGE SCALE GENOMIC DNA]</scope>
    <source>
        <strain evidence="15 16">DSM 21668</strain>
    </source>
</reference>
<evidence type="ECO:0000313" key="16">
    <source>
        <dbReference type="Proteomes" id="UP000198901"/>
    </source>
</evidence>
<sequence>MTLQVGDKAPSFEALDQNGQLVRLQDFAGKKVVLYFYPKDNTPTCTNQACNLRDNYGLLQKNGYVVLGVSADSAKSHQKFIKKYELPFPLLADTDHKIINDYGVWGEKVLFGRQYMGILRTTFVIDEQGVIRDIIQKVDSQDHTNQILK</sequence>
<dbReference type="PANTHER" id="PTHR42801">
    <property type="entry name" value="THIOREDOXIN-DEPENDENT PEROXIDE REDUCTASE"/>
    <property type="match status" value="1"/>
</dbReference>
<evidence type="ECO:0000256" key="11">
    <source>
        <dbReference type="ARBA" id="ARBA00042639"/>
    </source>
</evidence>
<dbReference type="STRING" id="563176.SAMN04488090_0986"/>
<evidence type="ECO:0000256" key="3">
    <source>
        <dbReference type="ARBA" id="ARBA00013017"/>
    </source>
</evidence>
<keyword evidence="16" id="KW-1185">Reference proteome</keyword>
<evidence type="ECO:0000256" key="9">
    <source>
        <dbReference type="ARBA" id="ARBA00032824"/>
    </source>
</evidence>
<dbReference type="GO" id="GO:0034599">
    <property type="term" value="P:cellular response to oxidative stress"/>
    <property type="evidence" value="ECO:0007669"/>
    <property type="project" value="TreeGrafter"/>
</dbReference>
<dbReference type="GO" id="GO:0045454">
    <property type="term" value="P:cell redox homeostasis"/>
    <property type="evidence" value="ECO:0007669"/>
    <property type="project" value="TreeGrafter"/>
</dbReference>
<evidence type="ECO:0000259" key="14">
    <source>
        <dbReference type="PROSITE" id="PS51352"/>
    </source>
</evidence>
<evidence type="ECO:0000313" key="15">
    <source>
        <dbReference type="EMBL" id="SDL47940.1"/>
    </source>
</evidence>
<keyword evidence="4" id="KW-0575">Peroxidase</keyword>
<dbReference type="Proteomes" id="UP000198901">
    <property type="component" value="Unassembled WGS sequence"/>
</dbReference>
<evidence type="ECO:0000256" key="12">
    <source>
        <dbReference type="ARBA" id="ARBA00049091"/>
    </source>
</evidence>
<dbReference type="PANTHER" id="PTHR42801:SF4">
    <property type="entry name" value="AHPC_TSA FAMILY PROTEIN"/>
    <property type="match status" value="1"/>
</dbReference>
<feature type="domain" description="Thioredoxin" evidence="14">
    <location>
        <begin position="3"/>
        <end position="149"/>
    </location>
</feature>
<evidence type="ECO:0000256" key="7">
    <source>
        <dbReference type="ARBA" id="ARBA00023157"/>
    </source>
</evidence>
<keyword evidence="7" id="KW-1015">Disulfide bond</keyword>
<evidence type="ECO:0000256" key="10">
    <source>
        <dbReference type="ARBA" id="ARBA00038489"/>
    </source>
</evidence>
<keyword evidence="5" id="KW-0049">Antioxidant</keyword>
<accession>A0A1G9KDJ1</accession>
<dbReference type="GO" id="GO:0005737">
    <property type="term" value="C:cytoplasm"/>
    <property type="evidence" value="ECO:0007669"/>
    <property type="project" value="TreeGrafter"/>
</dbReference>
<dbReference type="CDD" id="cd03017">
    <property type="entry name" value="PRX_BCP"/>
    <property type="match status" value="1"/>
</dbReference>
<comment type="subunit">
    <text evidence="2">Monomer.</text>
</comment>
<dbReference type="InterPro" id="IPR050924">
    <property type="entry name" value="Peroxiredoxin_BCP/PrxQ"/>
</dbReference>
<dbReference type="FunFam" id="3.40.30.10:FF:000007">
    <property type="entry name" value="Thioredoxin-dependent thiol peroxidase"/>
    <property type="match status" value="1"/>
</dbReference>
<evidence type="ECO:0000256" key="13">
    <source>
        <dbReference type="PIRSR" id="PIRSR000239-1"/>
    </source>
</evidence>
<protein>
    <recommendedName>
        <fullName evidence="3">thioredoxin-dependent peroxiredoxin</fullName>
        <ecNumber evidence="3">1.11.1.24</ecNumber>
    </recommendedName>
    <alternativeName>
        <fullName evidence="9">Thioredoxin peroxidase</fullName>
    </alternativeName>
    <alternativeName>
        <fullName evidence="11">Thioredoxin-dependent peroxiredoxin Bcp</fullName>
    </alternativeName>
</protein>